<keyword evidence="2 5" id="KW-0812">Transmembrane</keyword>
<dbReference type="Pfam" id="PF07291">
    <property type="entry name" value="MauE"/>
    <property type="match status" value="1"/>
</dbReference>
<evidence type="ECO:0000256" key="2">
    <source>
        <dbReference type="ARBA" id="ARBA00022692"/>
    </source>
</evidence>
<feature type="transmembrane region" description="Helical" evidence="5">
    <location>
        <begin position="143"/>
        <end position="171"/>
    </location>
</feature>
<feature type="transmembrane region" description="Helical" evidence="5">
    <location>
        <begin position="73"/>
        <end position="93"/>
    </location>
</feature>
<protein>
    <recommendedName>
        <fullName evidence="6">Methylamine utilisation protein MauE domain-containing protein</fullName>
    </recommendedName>
</protein>
<dbReference type="UniPathway" id="UPA00895"/>
<reference evidence="7 8" key="1">
    <citation type="submission" date="2020-08" db="EMBL/GenBank/DDBJ databases">
        <title>Genomic Encyclopedia of Type Strains, Phase III (KMG-III): the genomes of soil and plant-associated and newly described type strains.</title>
        <authorList>
            <person name="Whitman W."/>
        </authorList>
    </citation>
    <scope>NUCLEOTIDE SEQUENCE [LARGE SCALE GENOMIC DNA]</scope>
    <source>
        <strain evidence="7 8">CECT 3303</strain>
    </source>
</reference>
<evidence type="ECO:0000313" key="8">
    <source>
        <dbReference type="Proteomes" id="UP000562352"/>
    </source>
</evidence>
<dbReference type="AlphaFoldDB" id="A0A841CY69"/>
<dbReference type="Proteomes" id="UP000562352">
    <property type="component" value="Unassembled WGS sequence"/>
</dbReference>
<dbReference type="InterPro" id="IPR009908">
    <property type="entry name" value="Methylamine_util_MauE"/>
</dbReference>
<keyword evidence="4 5" id="KW-0472">Membrane</keyword>
<comment type="subcellular location">
    <subcellularLocation>
        <location evidence="1">Membrane</location>
        <topology evidence="1">Multi-pass membrane protein</topology>
    </subcellularLocation>
</comment>
<name>A0A841CY69_PLAVE</name>
<evidence type="ECO:0000256" key="3">
    <source>
        <dbReference type="ARBA" id="ARBA00022989"/>
    </source>
</evidence>
<dbReference type="EMBL" id="JACHJJ010000004">
    <property type="protein sequence ID" value="MBB5962370.1"/>
    <property type="molecule type" value="Genomic_DNA"/>
</dbReference>
<comment type="caution">
    <text evidence="7">The sequence shown here is derived from an EMBL/GenBank/DDBJ whole genome shotgun (WGS) entry which is preliminary data.</text>
</comment>
<organism evidence="7 8">
    <name type="scientific">Planomonospora venezuelensis</name>
    <dbReference type="NCBI Taxonomy" id="1999"/>
    <lineage>
        <taxon>Bacteria</taxon>
        <taxon>Bacillati</taxon>
        <taxon>Actinomycetota</taxon>
        <taxon>Actinomycetes</taxon>
        <taxon>Streptosporangiales</taxon>
        <taxon>Streptosporangiaceae</taxon>
        <taxon>Planomonospora</taxon>
    </lineage>
</organism>
<evidence type="ECO:0000259" key="6">
    <source>
        <dbReference type="Pfam" id="PF07291"/>
    </source>
</evidence>
<keyword evidence="8" id="KW-1185">Reference proteome</keyword>
<evidence type="ECO:0000313" key="7">
    <source>
        <dbReference type="EMBL" id="MBB5962370.1"/>
    </source>
</evidence>
<keyword evidence="3 5" id="KW-1133">Transmembrane helix</keyword>
<proteinExistence type="predicted"/>
<evidence type="ECO:0000256" key="4">
    <source>
        <dbReference type="ARBA" id="ARBA00023136"/>
    </source>
</evidence>
<sequence length="180" mass="17920">MDYLVVAVRCALFVVFAASLVSKVRSRASFTSFAASLPGFGVPGGRAGGSAAAVVAAEFSVLVLLLLPGAVPAGFALAAVLLTVFSAAMALALRRGVRAPCRCFGASAAPVSGRHVARNLVLASAALAAGTLSAAVRQPTHPAGLAIAATAGAVLAVLVIMLDDIAGLFTASPSHLKDRR</sequence>
<feature type="domain" description="Methylamine utilisation protein MauE" evidence="6">
    <location>
        <begin position="1"/>
        <end position="129"/>
    </location>
</feature>
<gene>
    <name evidence="7" type="ORF">FHS22_001631</name>
</gene>
<dbReference type="GO" id="GO:0016020">
    <property type="term" value="C:membrane"/>
    <property type="evidence" value="ECO:0007669"/>
    <property type="project" value="UniProtKB-SubCell"/>
</dbReference>
<dbReference type="RefSeq" id="WP_184939807.1">
    <property type="nucleotide sequence ID" value="NZ_BAAAWZ010000001.1"/>
</dbReference>
<dbReference type="GO" id="GO:0030416">
    <property type="term" value="P:methylamine metabolic process"/>
    <property type="evidence" value="ECO:0007669"/>
    <property type="project" value="InterPro"/>
</dbReference>
<accession>A0A841CY69</accession>
<evidence type="ECO:0000256" key="1">
    <source>
        <dbReference type="ARBA" id="ARBA00004141"/>
    </source>
</evidence>
<feature type="transmembrane region" description="Helical" evidence="5">
    <location>
        <begin position="6"/>
        <end position="26"/>
    </location>
</feature>
<evidence type="ECO:0000256" key="5">
    <source>
        <dbReference type="SAM" id="Phobius"/>
    </source>
</evidence>